<evidence type="ECO:0000256" key="8">
    <source>
        <dbReference type="ARBA" id="ARBA00022989"/>
    </source>
</evidence>
<evidence type="ECO:0000256" key="7">
    <source>
        <dbReference type="ARBA" id="ARBA00022777"/>
    </source>
</evidence>
<evidence type="ECO:0000256" key="11">
    <source>
        <dbReference type="SAM" id="MobiDB-lite"/>
    </source>
</evidence>
<evidence type="ECO:0000256" key="6">
    <source>
        <dbReference type="ARBA" id="ARBA00022692"/>
    </source>
</evidence>
<dbReference type="RefSeq" id="WP_063768188.1">
    <property type="nucleotide sequence ID" value="NZ_BNEE01000006.1"/>
</dbReference>
<keyword evidence="16" id="KW-1185">Reference proteome</keyword>
<dbReference type="InterPro" id="IPR004358">
    <property type="entry name" value="Sig_transdc_His_kin-like_C"/>
</dbReference>
<keyword evidence="9" id="KW-0902">Two-component regulatory system</keyword>
<protein>
    <recommendedName>
        <fullName evidence="3">histidine kinase</fullName>
        <ecNumber evidence="3">2.7.13.3</ecNumber>
    </recommendedName>
</protein>
<dbReference type="Pfam" id="PF00512">
    <property type="entry name" value="HisKA"/>
    <property type="match status" value="1"/>
</dbReference>
<keyword evidence="6 12" id="KW-0812">Transmembrane</keyword>
<dbReference type="PROSITE" id="PS50885">
    <property type="entry name" value="HAMP"/>
    <property type="match status" value="1"/>
</dbReference>
<name>A0A919GW94_9ACTN</name>
<dbReference type="SMART" id="SM00387">
    <property type="entry name" value="HATPase_c"/>
    <property type="match status" value="1"/>
</dbReference>
<dbReference type="InterPro" id="IPR003661">
    <property type="entry name" value="HisK_dim/P_dom"/>
</dbReference>
<organism evidence="15 16">
    <name type="scientific">Streptomyces xanthophaeus</name>
    <dbReference type="NCBI Taxonomy" id="67385"/>
    <lineage>
        <taxon>Bacteria</taxon>
        <taxon>Bacillati</taxon>
        <taxon>Actinomycetota</taxon>
        <taxon>Actinomycetes</taxon>
        <taxon>Kitasatosporales</taxon>
        <taxon>Streptomycetaceae</taxon>
        <taxon>Streptomyces</taxon>
    </lineage>
</organism>
<keyword evidence="10 12" id="KW-0472">Membrane</keyword>
<evidence type="ECO:0000259" key="13">
    <source>
        <dbReference type="PROSITE" id="PS50109"/>
    </source>
</evidence>
<dbReference type="PANTHER" id="PTHR45436:SF5">
    <property type="entry name" value="SENSOR HISTIDINE KINASE TRCS"/>
    <property type="match status" value="1"/>
</dbReference>
<evidence type="ECO:0000256" key="9">
    <source>
        <dbReference type="ARBA" id="ARBA00023012"/>
    </source>
</evidence>
<evidence type="ECO:0000313" key="16">
    <source>
        <dbReference type="Proteomes" id="UP000600026"/>
    </source>
</evidence>
<comment type="catalytic activity">
    <reaction evidence="1">
        <text>ATP + protein L-histidine = ADP + protein N-phospho-L-histidine.</text>
        <dbReference type="EC" id="2.7.13.3"/>
    </reaction>
</comment>
<feature type="domain" description="Histidine kinase" evidence="13">
    <location>
        <begin position="215"/>
        <end position="425"/>
    </location>
</feature>
<evidence type="ECO:0000256" key="1">
    <source>
        <dbReference type="ARBA" id="ARBA00000085"/>
    </source>
</evidence>
<gene>
    <name evidence="15" type="ORF">Sxan_24430</name>
</gene>
<dbReference type="Gene3D" id="6.10.340.10">
    <property type="match status" value="1"/>
</dbReference>
<accession>A0A919GW94</accession>
<keyword evidence="5" id="KW-0808">Transferase</keyword>
<evidence type="ECO:0000256" key="4">
    <source>
        <dbReference type="ARBA" id="ARBA00022553"/>
    </source>
</evidence>
<evidence type="ECO:0000256" key="2">
    <source>
        <dbReference type="ARBA" id="ARBA00004236"/>
    </source>
</evidence>
<dbReference type="AlphaFoldDB" id="A0A919GW94"/>
<dbReference type="Pfam" id="PF00672">
    <property type="entry name" value="HAMP"/>
    <property type="match status" value="1"/>
</dbReference>
<reference evidence="15" key="1">
    <citation type="submission" date="2020-09" db="EMBL/GenBank/DDBJ databases">
        <title>Whole genome shotgun sequence of Streptomyces xanthophaeus NBRC 12829.</title>
        <authorList>
            <person name="Komaki H."/>
            <person name="Tamura T."/>
        </authorList>
    </citation>
    <scope>NUCLEOTIDE SEQUENCE</scope>
    <source>
        <strain evidence="15">NBRC 12829</strain>
    </source>
</reference>
<dbReference type="SUPFAM" id="SSF47384">
    <property type="entry name" value="Homodimeric domain of signal transducing histidine kinase"/>
    <property type="match status" value="1"/>
</dbReference>
<evidence type="ECO:0000256" key="12">
    <source>
        <dbReference type="SAM" id="Phobius"/>
    </source>
</evidence>
<dbReference type="SUPFAM" id="SSF55874">
    <property type="entry name" value="ATPase domain of HSP90 chaperone/DNA topoisomerase II/histidine kinase"/>
    <property type="match status" value="1"/>
</dbReference>
<dbReference type="Gene3D" id="1.10.287.130">
    <property type="match status" value="1"/>
</dbReference>
<dbReference type="PRINTS" id="PR00344">
    <property type="entry name" value="BCTRLSENSOR"/>
</dbReference>
<dbReference type="CDD" id="cd06225">
    <property type="entry name" value="HAMP"/>
    <property type="match status" value="1"/>
</dbReference>
<keyword evidence="7" id="KW-0418">Kinase</keyword>
<feature type="domain" description="HAMP" evidence="14">
    <location>
        <begin position="154"/>
        <end position="207"/>
    </location>
</feature>
<dbReference type="SUPFAM" id="SSF158472">
    <property type="entry name" value="HAMP domain-like"/>
    <property type="match status" value="1"/>
</dbReference>
<feature type="transmembrane region" description="Helical" evidence="12">
    <location>
        <begin position="31"/>
        <end position="53"/>
    </location>
</feature>
<evidence type="ECO:0000313" key="15">
    <source>
        <dbReference type="EMBL" id="GHI85079.1"/>
    </source>
</evidence>
<dbReference type="Proteomes" id="UP000600026">
    <property type="component" value="Unassembled WGS sequence"/>
</dbReference>
<dbReference type="InterPro" id="IPR050428">
    <property type="entry name" value="TCS_sensor_his_kinase"/>
</dbReference>
<dbReference type="SMART" id="SM00304">
    <property type="entry name" value="HAMP"/>
    <property type="match status" value="1"/>
</dbReference>
<evidence type="ECO:0000256" key="3">
    <source>
        <dbReference type="ARBA" id="ARBA00012438"/>
    </source>
</evidence>
<dbReference type="EMBL" id="BNEE01000006">
    <property type="protein sequence ID" value="GHI85079.1"/>
    <property type="molecule type" value="Genomic_DNA"/>
</dbReference>
<feature type="region of interest" description="Disordered" evidence="11">
    <location>
        <begin position="76"/>
        <end position="101"/>
    </location>
</feature>
<dbReference type="GO" id="GO:0000155">
    <property type="term" value="F:phosphorelay sensor kinase activity"/>
    <property type="evidence" value="ECO:0007669"/>
    <property type="project" value="InterPro"/>
</dbReference>
<evidence type="ECO:0000256" key="5">
    <source>
        <dbReference type="ARBA" id="ARBA00022679"/>
    </source>
</evidence>
<dbReference type="PANTHER" id="PTHR45436">
    <property type="entry name" value="SENSOR HISTIDINE KINASE YKOH"/>
    <property type="match status" value="1"/>
</dbReference>
<evidence type="ECO:0000259" key="14">
    <source>
        <dbReference type="PROSITE" id="PS50885"/>
    </source>
</evidence>
<keyword evidence="4" id="KW-0597">Phosphoprotein</keyword>
<comment type="caution">
    <text evidence="15">The sequence shown here is derived from an EMBL/GenBank/DDBJ whole genome shotgun (WGS) entry which is preliminary data.</text>
</comment>
<dbReference type="InterPro" id="IPR036097">
    <property type="entry name" value="HisK_dim/P_sf"/>
</dbReference>
<dbReference type="CDD" id="cd00082">
    <property type="entry name" value="HisKA"/>
    <property type="match status" value="1"/>
</dbReference>
<dbReference type="InterPro" id="IPR036890">
    <property type="entry name" value="HATPase_C_sf"/>
</dbReference>
<dbReference type="GO" id="GO:0005886">
    <property type="term" value="C:plasma membrane"/>
    <property type="evidence" value="ECO:0007669"/>
    <property type="project" value="UniProtKB-SubCell"/>
</dbReference>
<dbReference type="InterPro" id="IPR003594">
    <property type="entry name" value="HATPase_dom"/>
</dbReference>
<dbReference type="InterPro" id="IPR003660">
    <property type="entry name" value="HAMP_dom"/>
</dbReference>
<dbReference type="PROSITE" id="PS50109">
    <property type="entry name" value="HIS_KIN"/>
    <property type="match status" value="1"/>
</dbReference>
<dbReference type="InterPro" id="IPR005467">
    <property type="entry name" value="His_kinase_dom"/>
</dbReference>
<dbReference type="Pfam" id="PF02518">
    <property type="entry name" value="HATPase_c"/>
    <property type="match status" value="1"/>
</dbReference>
<comment type="subcellular location">
    <subcellularLocation>
        <location evidence="2">Cell membrane</location>
    </subcellularLocation>
</comment>
<keyword evidence="8 12" id="KW-1133">Transmembrane helix</keyword>
<dbReference type="EC" id="2.7.13.3" evidence="3"/>
<evidence type="ECO:0000256" key="10">
    <source>
        <dbReference type="ARBA" id="ARBA00023136"/>
    </source>
</evidence>
<sequence length="445" mass="46536">MTAAHRPGGRRRVLSQVRPLRLLRSERARLTTLYGSLLVLAGGGLVALVYVLVGGGLLASVSTAVMTAGPGTLSKAVTPGANPGAGVRPPPTPAQTLPPDQRPDFVGPAPDPAAIQKISDAATDAMLGRLLWVSLIALAVFAVLSVWLAWWMAGRVLRPVGVITETARRLSGENLHERIALQGPPGELKGLADTFDGMLDRMQDLVAAQRRFAANAAHELRTPLAVQRAAAEIGLAGHPPPERVARIREKLIDNADAAGHLVESLLLLAASEEPLETTAPVELAELAAAELACCDQEEVAVVVEHALVPVTVRGDRVLLGHLVRNLLVNAVRHNHEGGRLTLATAADGRLTVTNTGPVIDPADVPRLLEPFRRRAERRHAPGEGAGLGLSIVASIARTHGAELAVEANPAPVGGLTITVRLPAHRPPEGAAVHGEREVSAAGAPV</sequence>
<dbReference type="SMART" id="SM00388">
    <property type="entry name" value="HisKA"/>
    <property type="match status" value="1"/>
</dbReference>
<dbReference type="Gene3D" id="3.30.565.10">
    <property type="entry name" value="Histidine kinase-like ATPase, C-terminal domain"/>
    <property type="match status" value="1"/>
</dbReference>
<proteinExistence type="predicted"/>
<feature type="transmembrane region" description="Helical" evidence="12">
    <location>
        <begin position="130"/>
        <end position="150"/>
    </location>
</feature>
<feature type="region of interest" description="Disordered" evidence="11">
    <location>
        <begin position="426"/>
        <end position="445"/>
    </location>
</feature>